<organism evidence="1 2">
    <name type="scientific">Agrilactobacillus yilanensis</name>
    <dbReference type="NCBI Taxonomy" id="2485997"/>
    <lineage>
        <taxon>Bacteria</taxon>
        <taxon>Bacillati</taxon>
        <taxon>Bacillota</taxon>
        <taxon>Bacilli</taxon>
        <taxon>Lactobacillales</taxon>
        <taxon>Lactobacillaceae</taxon>
        <taxon>Agrilactobacillus</taxon>
    </lineage>
</organism>
<sequence>SNILSHIVFLLGYDVIYDIKKCRKTDNFKLPFSYILPPPLTSVNQSGKASSAFQKTTSNKNTVSGFYLQATYS</sequence>
<keyword evidence="2" id="KW-1185">Reference proteome</keyword>
<feature type="non-terminal residue" evidence="1">
    <location>
        <position position="1"/>
    </location>
</feature>
<protein>
    <submittedName>
        <fullName evidence="1">Uncharacterized protein</fullName>
    </submittedName>
</protein>
<name>A0ABW4JA66_9LACO</name>
<dbReference type="Proteomes" id="UP001597267">
    <property type="component" value="Unassembled WGS sequence"/>
</dbReference>
<dbReference type="EMBL" id="JBHTOP010000022">
    <property type="protein sequence ID" value="MFD1671812.1"/>
    <property type="molecule type" value="Genomic_DNA"/>
</dbReference>
<dbReference type="RefSeq" id="WP_376923090.1">
    <property type="nucleotide sequence ID" value="NZ_JBHTOP010000022.1"/>
</dbReference>
<gene>
    <name evidence="1" type="ORF">ACFQ5M_06890</name>
</gene>
<proteinExistence type="predicted"/>
<evidence type="ECO:0000313" key="1">
    <source>
        <dbReference type="EMBL" id="MFD1671812.1"/>
    </source>
</evidence>
<comment type="caution">
    <text evidence="1">The sequence shown here is derived from an EMBL/GenBank/DDBJ whole genome shotgun (WGS) entry which is preliminary data.</text>
</comment>
<reference evidence="2" key="1">
    <citation type="journal article" date="2019" name="Int. J. Syst. Evol. Microbiol.">
        <title>The Global Catalogue of Microorganisms (GCM) 10K type strain sequencing project: providing services to taxonomists for standard genome sequencing and annotation.</title>
        <authorList>
            <consortium name="The Broad Institute Genomics Platform"/>
            <consortium name="The Broad Institute Genome Sequencing Center for Infectious Disease"/>
            <person name="Wu L."/>
            <person name="Ma J."/>
        </authorList>
    </citation>
    <scope>NUCLEOTIDE SEQUENCE [LARGE SCALE GENOMIC DNA]</scope>
    <source>
        <strain evidence="2">CCM 8896</strain>
    </source>
</reference>
<accession>A0ABW4JA66</accession>
<evidence type="ECO:0000313" key="2">
    <source>
        <dbReference type="Proteomes" id="UP001597267"/>
    </source>
</evidence>